<evidence type="ECO:0000313" key="2">
    <source>
        <dbReference type="EMBL" id="KAF2204281.1"/>
    </source>
</evidence>
<dbReference type="AlphaFoldDB" id="A0A9P4JTU6"/>
<gene>
    <name evidence="2" type="ORF">GQ43DRAFT_494909</name>
</gene>
<feature type="compositionally biased region" description="Gly residues" evidence="1">
    <location>
        <begin position="667"/>
        <end position="690"/>
    </location>
</feature>
<reference evidence="2" key="1">
    <citation type="journal article" date="2020" name="Stud. Mycol.">
        <title>101 Dothideomycetes genomes: a test case for predicting lifestyles and emergence of pathogens.</title>
        <authorList>
            <person name="Haridas S."/>
            <person name="Albert R."/>
            <person name="Binder M."/>
            <person name="Bloem J."/>
            <person name="Labutti K."/>
            <person name="Salamov A."/>
            <person name="Andreopoulos B."/>
            <person name="Baker S."/>
            <person name="Barry K."/>
            <person name="Bills G."/>
            <person name="Bluhm B."/>
            <person name="Cannon C."/>
            <person name="Castanera R."/>
            <person name="Culley D."/>
            <person name="Daum C."/>
            <person name="Ezra D."/>
            <person name="Gonzalez J."/>
            <person name="Henrissat B."/>
            <person name="Kuo A."/>
            <person name="Liang C."/>
            <person name="Lipzen A."/>
            <person name="Lutzoni F."/>
            <person name="Magnuson J."/>
            <person name="Mondo S."/>
            <person name="Nolan M."/>
            <person name="Ohm R."/>
            <person name="Pangilinan J."/>
            <person name="Park H.-J."/>
            <person name="Ramirez L."/>
            <person name="Alfaro M."/>
            <person name="Sun H."/>
            <person name="Tritt A."/>
            <person name="Yoshinaga Y."/>
            <person name="Zwiers L.-H."/>
            <person name="Turgeon B."/>
            <person name="Goodwin S."/>
            <person name="Spatafora J."/>
            <person name="Crous P."/>
            <person name="Grigoriev I."/>
        </authorList>
    </citation>
    <scope>NUCLEOTIDE SEQUENCE</scope>
    <source>
        <strain evidence="2">ATCC 74209</strain>
    </source>
</reference>
<evidence type="ECO:0000256" key="1">
    <source>
        <dbReference type="SAM" id="MobiDB-lite"/>
    </source>
</evidence>
<feature type="compositionally biased region" description="Acidic residues" evidence="1">
    <location>
        <begin position="740"/>
        <end position="757"/>
    </location>
</feature>
<feature type="region of interest" description="Disordered" evidence="1">
    <location>
        <begin position="210"/>
        <end position="241"/>
    </location>
</feature>
<feature type="compositionally biased region" description="Basic and acidic residues" evidence="1">
    <location>
        <begin position="816"/>
        <end position="829"/>
    </location>
</feature>
<feature type="region of interest" description="Disordered" evidence="1">
    <location>
        <begin position="456"/>
        <end position="477"/>
    </location>
</feature>
<feature type="compositionally biased region" description="Polar residues" evidence="1">
    <location>
        <begin position="216"/>
        <end position="233"/>
    </location>
</feature>
<feature type="region of interest" description="Disordered" evidence="1">
    <location>
        <begin position="119"/>
        <end position="162"/>
    </location>
</feature>
<name>A0A9P4JTU6_9PLEO</name>
<sequence>MGANCSHPPPPLVEISGPGRSKILIPPGAAITYDPHAISPRPYRRLPSLSPPRGRSRIRRYSYDRGCYNGGGDREAYYDWGGYDGIRGGEGGYSGKERGYEGIRGGYGGGERGYDEIRGGEGRPPKGGGRHHSGGYGGKRGYGVPPKYTSAPRMGPGGMMTPPPTPLSPRPGATGSGYFAQPPGGIGGGGAAGRRHSIAPGGGVGMSVPMGAYAAQNGSRPTLPQPHNHSQPQFHGGRGHIASPVDAARLNRRSPPAAHATGGSGGHNGDSGGQEWIPGDPFLDACVCGTTCTCRKGHRVVYRHRKDDGNTEGGEIRYLAKDAIGRNCDGTGPGGEALGGGGGSNGGNGGNGGRKERRAGGRGGSGGSDDSDEERQGRRADKERTSQKKRKPTTARFKREEDGADDVEAILEPALGFMDERFNQLEGRLEAMAQEAAMGAMPPGPSHRRMIRRDPRMVRRKESKRAHVDPGLMPPLPGYPPVGGEEMEEEFGGDEDEFEEEMGGGMGMGPSMGPGPIGRGGGRNPMPGGPPGAQRLQGSMPGMGGIGGIPGALPGATSGIRGRGGPNPLPGGTPGGYPGMPGGTPSGFPSAPGMNGGGPGRRSGRGTPGMRPDMHPGMNPNMMSGMGPDPTLQPQRQPGRGERKQKKRRGQENGRPPFEGGPPEGYPGIGPMGGMRPGMGGSGGMGGMGGMTPHLMSGGRNGIPTGVSPRIPGINGVNGPPGVPPGHFGAGTEPGGEREGEGDEADWDDIEGDDDLNLDPLWNEGPDASGPNSGHPAGNPRHNHGGPSGGLGGWQRGENGRPDMQGIHMSSNSQPKENRQPHVEDDPEE</sequence>
<feature type="region of interest" description="Disordered" evidence="1">
    <location>
        <begin position="253"/>
        <end position="276"/>
    </location>
</feature>
<feature type="compositionally biased region" description="Basic and acidic residues" evidence="1">
    <location>
        <begin position="374"/>
        <end position="386"/>
    </location>
</feature>
<feature type="compositionally biased region" description="Low complexity" evidence="1">
    <location>
        <begin position="608"/>
        <end position="638"/>
    </location>
</feature>
<protein>
    <submittedName>
        <fullName evidence="2">Uncharacterized protein</fullName>
    </submittedName>
</protein>
<feature type="compositionally biased region" description="Low complexity" evidence="1">
    <location>
        <begin position="711"/>
        <end position="720"/>
    </location>
</feature>
<feature type="compositionally biased region" description="Low complexity" evidence="1">
    <location>
        <begin position="38"/>
        <end position="53"/>
    </location>
</feature>
<feature type="compositionally biased region" description="Gly residues" evidence="1">
    <location>
        <begin position="262"/>
        <end position="272"/>
    </location>
</feature>
<dbReference type="OrthoDB" id="3801350at2759"/>
<feature type="region of interest" description="Disordered" evidence="1">
    <location>
        <begin position="34"/>
        <end position="55"/>
    </location>
</feature>
<evidence type="ECO:0000313" key="3">
    <source>
        <dbReference type="Proteomes" id="UP000799536"/>
    </source>
</evidence>
<comment type="caution">
    <text evidence="2">The sequence shown here is derived from an EMBL/GenBank/DDBJ whole genome shotgun (WGS) entry which is preliminary data.</text>
</comment>
<proteinExistence type="predicted"/>
<feature type="region of interest" description="Disordered" evidence="1">
    <location>
        <begin position="556"/>
        <end position="829"/>
    </location>
</feature>
<organism evidence="2 3">
    <name type="scientific">Delitschia confertaspora ATCC 74209</name>
    <dbReference type="NCBI Taxonomy" id="1513339"/>
    <lineage>
        <taxon>Eukaryota</taxon>
        <taxon>Fungi</taxon>
        <taxon>Dikarya</taxon>
        <taxon>Ascomycota</taxon>
        <taxon>Pezizomycotina</taxon>
        <taxon>Dothideomycetes</taxon>
        <taxon>Pleosporomycetidae</taxon>
        <taxon>Pleosporales</taxon>
        <taxon>Delitschiaceae</taxon>
        <taxon>Delitschia</taxon>
    </lineage>
</organism>
<feature type="compositionally biased region" description="Gly residues" evidence="1">
    <location>
        <begin position="786"/>
        <end position="795"/>
    </location>
</feature>
<keyword evidence="3" id="KW-1185">Reference proteome</keyword>
<dbReference type="Proteomes" id="UP000799536">
    <property type="component" value="Unassembled WGS sequence"/>
</dbReference>
<feature type="compositionally biased region" description="Gly residues" evidence="1">
    <location>
        <begin position="335"/>
        <end position="352"/>
    </location>
</feature>
<dbReference type="EMBL" id="ML993880">
    <property type="protein sequence ID" value="KAF2204281.1"/>
    <property type="molecule type" value="Genomic_DNA"/>
</dbReference>
<accession>A0A9P4JTU6</accession>
<feature type="compositionally biased region" description="Gly residues" evidence="1">
    <location>
        <begin position="572"/>
        <end position="585"/>
    </location>
</feature>
<feature type="region of interest" description="Disordered" evidence="1">
    <location>
        <begin position="335"/>
        <end position="404"/>
    </location>
</feature>